<keyword evidence="1" id="KW-0805">Transcription regulation</keyword>
<dbReference type="PANTHER" id="PTHR44846:SF1">
    <property type="entry name" value="MANNOSYL-D-GLYCERATE TRANSPORT_METABOLISM SYSTEM REPRESSOR MNGR-RELATED"/>
    <property type="match status" value="1"/>
</dbReference>
<dbReference type="InterPro" id="IPR011663">
    <property type="entry name" value="UTRA"/>
</dbReference>
<dbReference type="Proteomes" id="UP001300261">
    <property type="component" value="Unassembled WGS sequence"/>
</dbReference>
<dbReference type="Gene3D" id="1.10.10.10">
    <property type="entry name" value="Winged helix-like DNA-binding domain superfamily/Winged helix DNA-binding domain"/>
    <property type="match status" value="1"/>
</dbReference>
<keyword evidence="6" id="KW-1185">Reference proteome</keyword>
<name>A0ABT3R2J0_9HYPH</name>
<sequence length="236" mass="26777">MPTASQNSNALPLYVQISELLIRDIAAGRLIDGERLPPERDMAEELGISIGTLRKALADLTEKGLLERIQGSGNYIRQGGAHESVYAMFRLELLTGGGLPRADVLNVERMAKPDVLPAFGTSAEGTRIRRLRYLNDVMIAVEEIWLDGDSGFVRRDQLSDSLYRYYQKQLGFWIVRAEDRVTIKEVPAWAPEVFSKAPGTVTGYIERFSWADRPKPVEYSRTWFDTDRAHYVQRLK</sequence>
<dbReference type="Gene3D" id="3.40.1410.10">
    <property type="entry name" value="Chorismate lyase-like"/>
    <property type="match status" value="1"/>
</dbReference>
<keyword evidence="2" id="KW-0238">DNA-binding</keyword>
<proteinExistence type="predicted"/>
<evidence type="ECO:0000313" key="6">
    <source>
        <dbReference type="Proteomes" id="UP001300261"/>
    </source>
</evidence>
<dbReference type="Pfam" id="PF00392">
    <property type="entry name" value="GntR"/>
    <property type="match status" value="1"/>
</dbReference>
<dbReference type="SUPFAM" id="SSF64288">
    <property type="entry name" value="Chorismate lyase-like"/>
    <property type="match status" value="1"/>
</dbReference>
<evidence type="ECO:0000256" key="2">
    <source>
        <dbReference type="ARBA" id="ARBA00023125"/>
    </source>
</evidence>
<dbReference type="InterPro" id="IPR036390">
    <property type="entry name" value="WH_DNA-bd_sf"/>
</dbReference>
<dbReference type="InterPro" id="IPR036388">
    <property type="entry name" value="WH-like_DNA-bd_sf"/>
</dbReference>
<dbReference type="SUPFAM" id="SSF46785">
    <property type="entry name" value="Winged helix' DNA-binding domain"/>
    <property type="match status" value="1"/>
</dbReference>
<dbReference type="Pfam" id="PF07702">
    <property type="entry name" value="UTRA"/>
    <property type="match status" value="1"/>
</dbReference>
<evidence type="ECO:0000256" key="1">
    <source>
        <dbReference type="ARBA" id="ARBA00023015"/>
    </source>
</evidence>
<keyword evidence="3" id="KW-0804">Transcription</keyword>
<dbReference type="PROSITE" id="PS50949">
    <property type="entry name" value="HTH_GNTR"/>
    <property type="match status" value="1"/>
</dbReference>
<dbReference type="EMBL" id="JAPEVI010000003">
    <property type="protein sequence ID" value="MCX2723355.1"/>
    <property type="molecule type" value="Genomic_DNA"/>
</dbReference>
<gene>
    <name evidence="5" type="ORF">ON753_13390</name>
</gene>
<dbReference type="SMART" id="SM00345">
    <property type="entry name" value="HTH_GNTR"/>
    <property type="match status" value="1"/>
</dbReference>
<dbReference type="InterPro" id="IPR000524">
    <property type="entry name" value="Tscrpt_reg_HTH_GntR"/>
</dbReference>
<dbReference type="PRINTS" id="PR00035">
    <property type="entry name" value="HTHGNTR"/>
</dbReference>
<evidence type="ECO:0000256" key="3">
    <source>
        <dbReference type="ARBA" id="ARBA00023163"/>
    </source>
</evidence>
<dbReference type="SMART" id="SM00866">
    <property type="entry name" value="UTRA"/>
    <property type="match status" value="1"/>
</dbReference>
<dbReference type="CDD" id="cd07377">
    <property type="entry name" value="WHTH_GntR"/>
    <property type="match status" value="1"/>
</dbReference>
<organism evidence="5 6">
    <name type="scientific">Roseibium salinum</name>
    <dbReference type="NCBI Taxonomy" id="1604349"/>
    <lineage>
        <taxon>Bacteria</taxon>
        <taxon>Pseudomonadati</taxon>
        <taxon>Pseudomonadota</taxon>
        <taxon>Alphaproteobacteria</taxon>
        <taxon>Hyphomicrobiales</taxon>
        <taxon>Stappiaceae</taxon>
        <taxon>Roseibium</taxon>
    </lineage>
</organism>
<feature type="domain" description="HTH gntR-type" evidence="4">
    <location>
        <begin position="11"/>
        <end position="79"/>
    </location>
</feature>
<evidence type="ECO:0000313" key="5">
    <source>
        <dbReference type="EMBL" id="MCX2723355.1"/>
    </source>
</evidence>
<dbReference type="PANTHER" id="PTHR44846">
    <property type="entry name" value="MANNOSYL-D-GLYCERATE TRANSPORT/METABOLISM SYSTEM REPRESSOR MNGR-RELATED"/>
    <property type="match status" value="1"/>
</dbReference>
<dbReference type="InterPro" id="IPR028978">
    <property type="entry name" value="Chorismate_lyase_/UTRA_dom_sf"/>
</dbReference>
<evidence type="ECO:0000259" key="4">
    <source>
        <dbReference type="PROSITE" id="PS50949"/>
    </source>
</evidence>
<dbReference type="InterPro" id="IPR050679">
    <property type="entry name" value="Bact_HTH_transcr_reg"/>
</dbReference>
<accession>A0ABT3R2J0</accession>
<dbReference type="RefSeq" id="WP_265963137.1">
    <property type="nucleotide sequence ID" value="NZ_JAPEVI010000003.1"/>
</dbReference>
<protein>
    <submittedName>
        <fullName evidence="5">GntR family transcriptional regulator</fullName>
    </submittedName>
</protein>
<reference evidence="5 6" key="1">
    <citation type="journal article" date="2016" name="Int. J. Syst. Evol. Microbiol.">
        <title>Labrenzia salina sp. nov., isolated from the rhizosphere of the halophyte Arthrocnemum macrostachyum.</title>
        <authorList>
            <person name="Camacho M."/>
            <person name="Redondo-Gomez S."/>
            <person name="Rodriguez-Llorente I."/>
            <person name="Rohde M."/>
            <person name="Sproer C."/>
            <person name="Schumann P."/>
            <person name="Klenk H.P."/>
            <person name="Montero-Calasanz M.D.C."/>
        </authorList>
    </citation>
    <scope>NUCLEOTIDE SEQUENCE [LARGE SCALE GENOMIC DNA]</scope>
    <source>
        <strain evidence="5 6">DSM 29163</strain>
    </source>
</reference>
<comment type="caution">
    <text evidence="5">The sequence shown here is derived from an EMBL/GenBank/DDBJ whole genome shotgun (WGS) entry which is preliminary data.</text>
</comment>